<name>A0A315VVJ5_GAMAF</name>
<dbReference type="EMBL" id="NHOQ01001000">
    <property type="protein sequence ID" value="PWA27340.1"/>
    <property type="molecule type" value="Genomic_DNA"/>
</dbReference>
<evidence type="ECO:0000256" key="9">
    <source>
        <dbReference type="ARBA" id="ARBA00023157"/>
    </source>
</evidence>
<feature type="disulfide bond" evidence="15">
    <location>
        <begin position="750"/>
        <end position="814"/>
    </location>
</feature>
<feature type="disulfide bond" evidence="15">
    <location>
        <begin position="37"/>
        <end position="101"/>
    </location>
</feature>
<dbReference type="PRINTS" id="PR00258">
    <property type="entry name" value="SPERACTRCPTR"/>
</dbReference>
<protein>
    <recommendedName>
        <fullName evidence="14">Soluble scavenger receptor cysteine-rich domain-containing protein SSC5D</fullName>
    </recommendedName>
</protein>
<dbReference type="FunFam" id="3.10.250.10:FF:000016">
    <property type="entry name" value="Scavenger receptor cysteine-rich protein type 12"/>
    <property type="match status" value="2"/>
</dbReference>
<feature type="disulfide bond" evidence="15">
    <location>
        <begin position="81"/>
        <end position="91"/>
    </location>
</feature>
<dbReference type="Gene3D" id="3.40.30.10">
    <property type="entry name" value="Glutaredoxin"/>
    <property type="match status" value="1"/>
</dbReference>
<dbReference type="InterPro" id="IPR036249">
    <property type="entry name" value="Thioredoxin-like_sf"/>
</dbReference>
<dbReference type="GO" id="GO:0016020">
    <property type="term" value="C:membrane"/>
    <property type="evidence" value="ECO:0007669"/>
    <property type="project" value="UniProtKB-SubCell"/>
</dbReference>
<evidence type="ECO:0000256" key="13">
    <source>
        <dbReference type="ARBA" id="ARBA00064153"/>
    </source>
</evidence>
<dbReference type="Gene3D" id="3.10.250.10">
    <property type="entry name" value="SRCR-like domain"/>
    <property type="match status" value="9"/>
</dbReference>
<evidence type="ECO:0000256" key="8">
    <source>
        <dbReference type="ARBA" id="ARBA00023136"/>
    </source>
</evidence>
<dbReference type="InterPro" id="IPR036179">
    <property type="entry name" value="Ig-like_dom_sf"/>
</dbReference>
<keyword evidence="7" id="KW-1133">Transmembrane helix</keyword>
<dbReference type="Pfam" id="PF00530">
    <property type="entry name" value="SRCR"/>
    <property type="match status" value="9"/>
</dbReference>
<comment type="caution">
    <text evidence="18">The sequence shown here is derived from an EMBL/GenBank/DDBJ whole genome shotgun (WGS) entry which is preliminary data.</text>
</comment>
<feature type="domain" description="SRCR" evidence="16">
    <location>
        <begin position="725"/>
        <end position="825"/>
    </location>
</feature>
<feature type="disulfide bond" evidence="15">
    <location>
        <begin position="897"/>
        <end position="907"/>
    </location>
</feature>
<evidence type="ECO:0000256" key="11">
    <source>
        <dbReference type="ARBA" id="ARBA00023180"/>
    </source>
</evidence>
<evidence type="ECO:0000256" key="12">
    <source>
        <dbReference type="ARBA" id="ARBA00058074"/>
    </source>
</evidence>
<feature type="disulfide bond" evidence="15">
    <location>
        <begin position="794"/>
        <end position="804"/>
    </location>
</feature>
<dbReference type="PROSITE" id="PS50835">
    <property type="entry name" value="IG_LIKE"/>
    <property type="match status" value="1"/>
</dbReference>
<feature type="disulfide bond" evidence="15">
    <location>
        <begin position="645"/>
        <end position="709"/>
    </location>
</feature>
<dbReference type="InterPro" id="IPR006993">
    <property type="entry name" value="Glut_rich_SH3-bd"/>
</dbReference>
<keyword evidence="4" id="KW-0812">Transmembrane</keyword>
<keyword evidence="10" id="KW-0675">Receptor</keyword>
<feature type="disulfide bond" evidence="15">
    <location>
        <begin position="689"/>
        <end position="699"/>
    </location>
</feature>
<keyword evidence="9 15" id="KW-1015">Disulfide bond</keyword>
<evidence type="ECO:0000256" key="4">
    <source>
        <dbReference type="ARBA" id="ARBA00022692"/>
    </source>
</evidence>
<comment type="subcellular location">
    <subcellularLocation>
        <location evidence="1">Membrane</location>
        <topology evidence="1">Single-pass membrane protein</topology>
    </subcellularLocation>
    <subcellularLocation>
        <location evidence="2">Secreted</location>
    </subcellularLocation>
</comment>
<dbReference type="FunFam" id="3.10.250.10:FF:000006">
    <property type="entry name" value="neurotrypsin isoform X2"/>
    <property type="match status" value="2"/>
</dbReference>
<evidence type="ECO:0000256" key="15">
    <source>
        <dbReference type="PROSITE-ProRule" id="PRU00196"/>
    </source>
</evidence>
<feature type="domain" description="SRCR" evidence="16">
    <location>
        <begin position="215"/>
        <end position="315"/>
    </location>
</feature>
<feature type="disulfide bond" evidence="15">
    <location>
        <begin position="853"/>
        <end position="917"/>
    </location>
</feature>
<dbReference type="InterPro" id="IPR013783">
    <property type="entry name" value="Ig-like_fold"/>
</dbReference>
<dbReference type="InterPro" id="IPR003599">
    <property type="entry name" value="Ig_sub"/>
</dbReference>
<evidence type="ECO:0000256" key="7">
    <source>
        <dbReference type="ARBA" id="ARBA00022989"/>
    </source>
</evidence>
<dbReference type="PROSITE" id="PS50287">
    <property type="entry name" value="SRCR_2"/>
    <property type="match status" value="9"/>
</dbReference>
<feature type="disulfide bond" evidence="15">
    <location>
        <begin position="455"/>
        <end position="516"/>
    </location>
</feature>
<feature type="disulfide bond" evidence="15">
    <location>
        <begin position="586"/>
        <end position="596"/>
    </location>
</feature>
<sequence length="1329" mass="145584">LLSLPLLTECDKIRLVGPSRCAGRVEIFHDDVWGTVCDDHWSIANAEVVCRELNCGLVMEAKKSAFFGEGRNEIWLDDVQCNGKETSIVKCQHKPFGINNCAHSEDAGVVCSEHIRILNGTSRCNGRVELFQDGQWKRVCSSDWGKEEANVVCREISCGSPLVQTATQYFGEGRGLHGVKANCVGNETSIANCVMQDFRETCIDATISCMNSKPIRLINGTNRCSGRVEVYYEGQWGTVCDDKWGMQEAAVTCREMNCGNALAVKYKAFYGKGQDQVWLDDIDCTGHEKSLSDCPHRGFGEHDCDHHEDAGVICSENVRLSNGTDSCSGRVEVFHNGHWGKICSDSWGGTEATVLCKELSCGSPKKNQDVFAFGDSSLPGYICRCSGNVSSISQCVVDEHAGKCEGVSIACAGNPPIRVVNGTHRCSGRVEILHDGQWGTVCDDEWDIRDAEVVCRALDCGSAQTAKTSGFFGQGQGDIWLDDVNCFGNESSLLHCLRPPFGENNCGHGEDAGVICSANLRLINGADSCSGRVEVYNGGHWSSVYNVNFGMNEAAVVCRDMNCGDAVKAFGSIGESVDLRGVKMSCSGTEHSVTQCTLRDYTRNRNDRIQDASVQCSGNVKLSDGPHRCAGRVEFFDKGQWGTVCGESWDINDATVVCRQLNCERAHKITKMSEYGLGSGQTWIEQIECNGRESTLSQCQQRPYRDRTCNTTAKAGVICTGSLEVRLAKGKDECSGRVEVRHAEAWQTVCDSAWTESKAEVVCQLLECGHALNAPGGASFGQGNGTVVEASESCFGNLTSLQKCSVNGFSRSTCGHEHDAGAVCAAQLRLIGGSGQCSGRVEIFYKGQWGTVCDDDWQMSNADVVCRQIGCGHAVSAPTSAHFGRGSGPIWLDNVECTGQEVALTHCQHRGFGENNCGHGEDAGVICLGDLQKPQITLSPSAEVIWGEKVEITCTVATEHLGGTFVLRNTQGSFSKEKFSDHEAATFVFPQADFNLNGSYFCEYHKKMADQIIYYPQGNTADLSVNVKLGIPSISITSAHQMMIYSPVKLSIPRGSAFSITCTIHSRFPDGVFYLSRSNKNITEAKPTFGHNIFYVAYFDFPEIDFKDQGDYACVYTVNISSIPFSSSPSKTIQLIVLVIMVQFNNRSEPKKQELDDRGNGALDERERTNQLYDRGQHDSMKRTNNNLELESTEEKIPEDLAGRVCYEHEPLGQALTGIWSDKWVCPCRKVNSVQTCSPWLLLQQTHIPSDSILQHSQVDMLTVYMASVSGSVEMKKNQERIFSVLTSKKIAFKQVDITQNTQDKDLMRKKANNPTALPPQIFNGDVYC</sequence>
<dbReference type="STRING" id="33528.ENSGAFP00000005404"/>
<keyword evidence="5" id="KW-0732">Signal</keyword>
<dbReference type="InterPro" id="IPR001190">
    <property type="entry name" value="SRCR"/>
</dbReference>
<dbReference type="InterPro" id="IPR007110">
    <property type="entry name" value="Ig-like_dom"/>
</dbReference>
<dbReference type="PROSITE" id="PS00420">
    <property type="entry name" value="SRCR_1"/>
    <property type="match status" value="1"/>
</dbReference>
<dbReference type="SUPFAM" id="SSF48726">
    <property type="entry name" value="Immunoglobulin"/>
    <property type="match status" value="2"/>
</dbReference>
<comment type="subunit">
    <text evidence="13">Interacts with LGALS1 and laminin.</text>
</comment>
<feature type="domain" description="SRCR" evidence="16">
    <location>
        <begin position="620"/>
        <end position="720"/>
    </location>
</feature>
<feature type="domain" description="SRCR" evidence="16">
    <location>
        <begin position="115"/>
        <end position="210"/>
    </location>
</feature>
<feature type="domain" description="SRCR" evidence="16">
    <location>
        <begin position="520"/>
        <end position="617"/>
    </location>
</feature>
<feature type="disulfide bond" evidence="15">
    <location>
        <begin position="385"/>
        <end position="395"/>
    </location>
</feature>
<dbReference type="InterPro" id="IPR036772">
    <property type="entry name" value="SRCR-like_dom_sf"/>
</dbReference>
<evidence type="ECO:0000313" key="18">
    <source>
        <dbReference type="EMBL" id="PWA27340.1"/>
    </source>
</evidence>
<feature type="disulfide bond" evidence="15">
    <location>
        <begin position="240"/>
        <end position="304"/>
    </location>
</feature>
<evidence type="ECO:0000259" key="16">
    <source>
        <dbReference type="PROSITE" id="PS50287"/>
    </source>
</evidence>
<dbReference type="FunFam" id="3.10.250.10:FF:000007">
    <property type="entry name" value="Soluble scavenger receptor cysteine-rich domain-containing protein SSC5D"/>
    <property type="match status" value="2"/>
</dbReference>
<feature type="disulfide bond" evidence="15">
    <location>
        <begin position="658"/>
        <end position="719"/>
    </location>
</feature>
<keyword evidence="19" id="KW-1185">Reference proteome</keyword>
<reference evidence="18 19" key="1">
    <citation type="journal article" date="2018" name="G3 (Bethesda)">
        <title>A High-Quality Reference Genome for the Invasive Mosquitofish Gambusia affinis Using a Chicago Library.</title>
        <authorList>
            <person name="Hoffberg S.L."/>
            <person name="Troendle N.J."/>
            <person name="Glenn T.C."/>
            <person name="Mahmud O."/>
            <person name="Louha S."/>
            <person name="Chalopin D."/>
            <person name="Bennetzen J.L."/>
            <person name="Mauricio R."/>
        </authorList>
    </citation>
    <scope>NUCLEOTIDE SEQUENCE [LARGE SCALE GENOMIC DNA]</scope>
    <source>
        <strain evidence="18">NE01/NJP1002.9</strain>
        <tissue evidence="18">Muscle</tissue>
    </source>
</reference>
<evidence type="ECO:0000256" key="2">
    <source>
        <dbReference type="ARBA" id="ARBA00004613"/>
    </source>
</evidence>
<dbReference type="Proteomes" id="UP000250572">
    <property type="component" value="Unassembled WGS sequence"/>
</dbReference>
<dbReference type="Pfam" id="PF04908">
    <property type="entry name" value="SH3BGR"/>
    <property type="match status" value="1"/>
</dbReference>
<evidence type="ECO:0000256" key="14">
    <source>
        <dbReference type="ARBA" id="ARBA00069168"/>
    </source>
</evidence>
<dbReference type="SMART" id="SM00202">
    <property type="entry name" value="SR"/>
    <property type="match status" value="9"/>
</dbReference>
<feature type="disulfide bond" evidence="15">
    <location>
        <begin position="284"/>
        <end position="294"/>
    </location>
</feature>
<evidence type="ECO:0000256" key="3">
    <source>
        <dbReference type="ARBA" id="ARBA00022525"/>
    </source>
</evidence>
<feature type="domain" description="Ig-like" evidence="17">
    <location>
        <begin position="1032"/>
        <end position="1126"/>
    </location>
</feature>
<evidence type="ECO:0000256" key="1">
    <source>
        <dbReference type="ARBA" id="ARBA00004167"/>
    </source>
</evidence>
<feature type="disulfide bond" evidence="15">
    <location>
        <begin position="763"/>
        <end position="824"/>
    </location>
</feature>
<evidence type="ECO:0000256" key="5">
    <source>
        <dbReference type="ARBA" id="ARBA00022729"/>
    </source>
</evidence>
<feature type="disulfide bond" evidence="15">
    <location>
        <begin position="442"/>
        <end position="506"/>
    </location>
</feature>
<dbReference type="FunFam" id="3.10.250.10:FF:000004">
    <property type="entry name" value="Scavenger receptor cysteine-rich type 1 protein M130"/>
    <property type="match status" value="1"/>
</dbReference>
<keyword evidence="6" id="KW-0677">Repeat</keyword>
<feature type="disulfide bond" evidence="15">
    <location>
        <begin position="253"/>
        <end position="314"/>
    </location>
</feature>
<comment type="caution">
    <text evidence="15">Lacks conserved residue(s) required for the propagation of feature annotation.</text>
</comment>
<feature type="non-terminal residue" evidence="18">
    <location>
        <position position="1329"/>
    </location>
</feature>
<feature type="domain" description="SRCR" evidence="16">
    <location>
        <begin position="13"/>
        <end position="112"/>
    </location>
</feature>
<dbReference type="FunFam" id="3.10.250.10:FF:000009">
    <property type="entry name" value="WC1"/>
    <property type="match status" value="2"/>
</dbReference>
<dbReference type="PANTHER" id="PTHR19331:SF22">
    <property type="entry name" value="DELETED IN MALIGNANT BRAIN TUMORS 1 PROTEIN"/>
    <property type="match status" value="1"/>
</dbReference>
<dbReference type="SUPFAM" id="SSF56487">
    <property type="entry name" value="SRCR-like"/>
    <property type="match status" value="9"/>
</dbReference>
<feature type="disulfide bond" evidence="15">
    <location>
        <begin position="486"/>
        <end position="496"/>
    </location>
</feature>
<accession>A0A315VVJ5</accession>
<organism evidence="18 19">
    <name type="scientific">Gambusia affinis</name>
    <name type="common">Western mosquitofish</name>
    <name type="synonym">Heterandria affinis</name>
    <dbReference type="NCBI Taxonomy" id="33528"/>
    <lineage>
        <taxon>Eukaryota</taxon>
        <taxon>Metazoa</taxon>
        <taxon>Chordata</taxon>
        <taxon>Craniata</taxon>
        <taxon>Vertebrata</taxon>
        <taxon>Euteleostomi</taxon>
        <taxon>Actinopterygii</taxon>
        <taxon>Neopterygii</taxon>
        <taxon>Teleostei</taxon>
        <taxon>Neoteleostei</taxon>
        <taxon>Acanthomorphata</taxon>
        <taxon>Ovalentaria</taxon>
        <taxon>Atherinomorphae</taxon>
        <taxon>Cyprinodontiformes</taxon>
        <taxon>Poeciliidae</taxon>
        <taxon>Poeciliinae</taxon>
        <taxon>Gambusia</taxon>
    </lineage>
</organism>
<evidence type="ECO:0000313" key="19">
    <source>
        <dbReference type="Proteomes" id="UP000250572"/>
    </source>
</evidence>
<evidence type="ECO:0000256" key="10">
    <source>
        <dbReference type="ARBA" id="ARBA00023170"/>
    </source>
</evidence>
<gene>
    <name evidence="18" type="ORF">CCH79_00000035</name>
</gene>
<feature type="disulfide bond" evidence="15">
    <location>
        <begin position="50"/>
        <end position="111"/>
    </location>
</feature>
<feature type="non-terminal residue" evidence="18">
    <location>
        <position position="1"/>
    </location>
</feature>
<keyword evidence="8" id="KW-0472">Membrane</keyword>
<dbReference type="PANTHER" id="PTHR19331">
    <property type="entry name" value="SCAVENGER RECEPTOR DOMAIN-CONTAINING"/>
    <property type="match status" value="1"/>
</dbReference>
<dbReference type="Gene3D" id="2.60.40.10">
    <property type="entry name" value="Immunoglobulins"/>
    <property type="match status" value="2"/>
</dbReference>
<keyword evidence="11" id="KW-0325">Glycoprotein</keyword>
<evidence type="ECO:0000256" key="6">
    <source>
        <dbReference type="ARBA" id="ARBA00022737"/>
    </source>
</evidence>
<feature type="domain" description="SRCR" evidence="16">
    <location>
        <begin position="417"/>
        <end position="517"/>
    </location>
</feature>
<feature type="disulfide bond" evidence="15">
    <location>
        <begin position="866"/>
        <end position="927"/>
    </location>
</feature>
<evidence type="ECO:0000259" key="17">
    <source>
        <dbReference type="PROSITE" id="PS50835"/>
    </source>
</evidence>
<proteinExistence type="predicted"/>
<comment type="function">
    <text evidence="12">Binds to extracellular matrix proteins. Binds to pathogen-associated molecular patterns (PAMPs) present on the cell walls of Gram-positive and Gram-negative bacteria and fungi, behaving as a pattern recognition receptor (PRR). Induces bacterial and fungal aggregation and subsequent inhibition of PAMP-induced cytokine release. Does not possess intrinsic bactericidal activity. May play a role in the innate defense and homeostasis of certain epithelial surfaces.</text>
</comment>
<feature type="domain" description="SRCR" evidence="16">
    <location>
        <begin position="318"/>
        <end position="412"/>
    </location>
</feature>
<dbReference type="SMART" id="SM00409">
    <property type="entry name" value="IG"/>
    <property type="match status" value="2"/>
</dbReference>
<feature type="disulfide bond" evidence="15">
    <location>
        <begin position="183"/>
        <end position="193"/>
    </location>
</feature>
<dbReference type="SUPFAM" id="SSF52833">
    <property type="entry name" value="Thioredoxin-like"/>
    <property type="match status" value="1"/>
</dbReference>
<feature type="domain" description="SRCR" evidence="16">
    <location>
        <begin position="828"/>
        <end position="928"/>
    </location>
</feature>
<keyword evidence="3" id="KW-0964">Secreted</keyword>